<dbReference type="EC" id="4.2.1.75" evidence="2"/>
<evidence type="ECO:0000313" key="5">
    <source>
        <dbReference type="Proteomes" id="UP000595038"/>
    </source>
</evidence>
<protein>
    <submittedName>
        <fullName evidence="2">Uroporphyrinogen-III synthase</fullName>
        <ecNumber evidence="2">4.2.1.75</ecNumber>
    </submittedName>
</protein>
<dbReference type="Gene3D" id="3.40.50.10090">
    <property type="match status" value="2"/>
</dbReference>
<reference evidence="2 5" key="2">
    <citation type="submission" date="2020-12" db="EMBL/GenBank/DDBJ databases">
        <title>FDA dAtabase for Regulatory Grade micrObial Sequences (FDA-ARGOS): Supporting development and validation of Infectious Disease Dx tests.</title>
        <authorList>
            <person name="Nelson B."/>
            <person name="Plummer A."/>
            <person name="Tallon L."/>
            <person name="Sadzewicz L."/>
            <person name="Zhao X."/>
            <person name="Boylan J."/>
            <person name="Ott S."/>
            <person name="Bowen H."/>
            <person name="Vavikolanu K."/>
            <person name="Mehta A."/>
            <person name="Aluvathingal J."/>
            <person name="Nadendla S."/>
            <person name="Myers T."/>
            <person name="Yan Y."/>
            <person name="Sichtig H."/>
        </authorList>
    </citation>
    <scope>NUCLEOTIDE SEQUENCE [LARGE SCALE GENOMIC DNA]</scope>
    <source>
        <strain evidence="2 5">FDAARGOS_923</strain>
    </source>
</reference>
<gene>
    <name evidence="3" type="ORF">CHCC16736_1327</name>
    <name evidence="2" type="ORF">I6G80_11480</name>
</gene>
<organism evidence="3 4">
    <name type="scientific">Bacillus licheniformis</name>
    <dbReference type="NCBI Taxonomy" id="1402"/>
    <lineage>
        <taxon>Bacteria</taxon>
        <taxon>Bacillati</taxon>
        <taxon>Bacillota</taxon>
        <taxon>Bacilli</taxon>
        <taxon>Bacillales</taxon>
        <taxon>Bacillaceae</taxon>
        <taxon>Bacillus</taxon>
    </lineage>
</organism>
<dbReference type="GO" id="GO:0004852">
    <property type="term" value="F:uroporphyrinogen-III synthase activity"/>
    <property type="evidence" value="ECO:0007669"/>
    <property type="project" value="UniProtKB-EC"/>
</dbReference>
<evidence type="ECO:0000259" key="1">
    <source>
        <dbReference type="Pfam" id="PF02602"/>
    </source>
</evidence>
<dbReference type="CDD" id="cd06578">
    <property type="entry name" value="HemD"/>
    <property type="match status" value="1"/>
</dbReference>
<dbReference type="InterPro" id="IPR039793">
    <property type="entry name" value="UROS/Hem4"/>
</dbReference>
<evidence type="ECO:0000313" key="2">
    <source>
        <dbReference type="EMBL" id="QPR74824.1"/>
    </source>
</evidence>
<dbReference type="Pfam" id="PF02602">
    <property type="entry name" value="HEM4"/>
    <property type="match status" value="1"/>
</dbReference>
<evidence type="ECO:0000313" key="3">
    <source>
        <dbReference type="EMBL" id="TWL23619.1"/>
    </source>
</evidence>
<dbReference type="EMBL" id="CP065647">
    <property type="protein sequence ID" value="QPR74824.1"/>
    <property type="molecule type" value="Genomic_DNA"/>
</dbReference>
<dbReference type="GO" id="GO:0006780">
    <property type="term" value="P:uroporphyrinogen III biosynthetic process"/>
    <property type="evidence" value="ECO:0007669"/>
    <property type="project" value="InterPro"/>
</dbReference>
<dbReference type="OMA" id="DAVCFTT"/>
<sequence length="275" mass="29927">MGKGLNGRRIAIGASRKTDEMSTLIKKQGGVPLIRSLQGTVFLAEKEVGPDLRAFVETGADWVIFTTGIGTETLVSLAEKLGIGERYLQAIRRAKAASRGYKTIAALKKLGITPVAADEDGTTKGLIDSLQSHDFSGKRVMVQLHGENAPSLLQFLEEKGADVVPLLPYRHVAPDRETVALLCSEIINREVDAVCFTTAVQVRSLFHFAKENGYAEKIVQSFQDSVLAAAVGKVTAEALREEGVERLLAPDLERMGAMIVELARFYETEEGIRTQ</sequence>
<dbReference type="NCBIfam" id="NF004584">
    <property type="entry name" value="PRK05928.2-1"/>
    <property type="match status" value="1"/>
</dbReference>
<dbReference type="AlphaFoldDB" id="A0A1Y0YQX3"/>
<keyword evidence="2" id="KW-0456">Lyase</keyword>
<reference evidence="3 4" key="1">
    <citation type="submission" date="2019-06" db="EMBL/GenBank/DDBJ databases">
        <title>Genome sequence analysis of &gt;100 Bacillus licheniformis strains suggests intrinsic resistance to this species.</title>
        <authorList>
            <person name="Wels M."/>
            <person name="Siezen R.J."/>
            <person name="Johansen E."/>
            <person name="Stuer-Lauridsen B."/>
            <person name="Bjerre K."/>
            <person name="Nielsen B.K.K."/>
        </authorList>
    </citation>
    <scope>NUCLEOTIDE SEQUENCE [LARGE SCALE GENOMIC DNA]</scope>
    <source>
        <strain evidence="3 4">BAC-16736</strain>
    </source>
</reference>
<dbReference type="PANTHER" id="PTHR40082:SF1">
    <property type="entry name" value="BLR5956 PROTEIN"/>
    <property type="match status" value="1"/>
</dbReference>
<dbReference type="PANTHER" id="PTHR40082">
    <property type="entry name" value="BLR5956 PROTEIN"/>
    <property type="match status" value="1"/>
</dbReference>
<feature type="domain" description="Tetrapyrrole biosynthesis uroporphyrinogen III synthase" evidence="1">
    <location>
        <begin position="19"/>
        <end position="259"/>
    </location>
</feature>
<dbReference type="RefSeq" id="WP_003183857.1">
    <property type="nucleotide sequence ID" value="NZ_CAJCKC010000006.1"/>
</dbReference>
<proteinExistence type="predicted"/>
<dbReference type="InterPro" id="IPR003754">
    <property type="entry name" value="4pyrrol_synth_uPrphyn_synth"/>
</dbReference>
<dbReference type="Proteomes" id="UP000595038">
    <property type="component" value="Chromosome"/>
</dbReference>
<dbReference type="InterPro" id="IPR036108">
    <property type="entry name" value="4pyrrol_syn_uPrphyn_synt_sf"/>
</dbReference>
<dbReference type="GeneID" id="92860567"/>
<dbReference type="SUPFAM" id="SSF69618">
    <property type="entry name" value="HemD-like"/>
    <property type="match status" value="1"/>
</dbReference>
<dbReference type="Proteomes" id="UP000435910">
    <property type="component" value="Unassembled WGS sequence"/>
</dbReference>
<dbReference type="EMBL" id="NILC01000028">
    <property type="protein sequence ID" value="TWL23619.1"/>
    <property type="molecule type" value="Genomic_DNA"/>
</dbReference>
<evidence type="ECO:0000313" key="4">
    <source>
        <dbReference type="Proteomes" id="UP000435910"/>
    </source>
</evidence>
<name>A0A1Y0YQX3_BACLI</name>
<accession>A0A1Y0YQX3</accession>